<organism evidence="1 2">
    <name type="scientific">Enterococcus columbae DSM 7374 = ATCC 51263</name>
    <dbReference type="NCBI Taxonomy" id="1121865"/>
    <lineage>
        <taxon>Bacteria</taxon>
        <taxon>Bacillati</taxon>
        <taxon>Bacillota</taxon>
        <taxon>Bacilli</taxon>
        <taxon>Lactobacillales</taxon>
        <taxon>Enterococcaceae</taxon>
        <taxon>Enterococcus</taxon>
    </lineage>
</organism>
<dbReference type="Proteomes" id="UP000014113">
    <property type="component" value="Unassembled WGS sequence"/>
</dbReference>
<sequence length="158" mass="19413">MNTYEQDQLIMNYQNMMHKILHRLSIHQYQSEYEDYLQILSIQLWQASKDYPSIQAFQEDYPVNRLWQLLYWRAQDYRRTVLKLPDTLDETQLNYVFNQQVQPSQSDERILLAQFFAQLNTKEQKQLLKLCSDSCSRQLRAYYRQKLRSHFEQFLQND</sequence>
<dbReference type="PATRIC" id="fig|1121865.3.peg.1232"/>
<evidence type="ECO:0000313" key="2">
    <source>
        <dbReference type="Proteomes" id="UP000014113"/>
    </source>
</evidence>
<reference evidence="1 2" key="1">
    <citation type="submission" date="2013-03" db="EMBL/GenBank/DDBJ databases">
        <title>The Genome Sequence of Enterococcus columbae ATCC_51263 (PacBio/Illumina hybrid assembly).</title>
        <authorList>
            <consortium name="The Broad Institute Genomics Platform"/>
            <consortium name="The Broad Institute Genome Sequencing Center for Infectious Disease"/>
            <person name="Earl A."/>
            <person name="Russ C."/>
            <person name="Gilmore M."/>
            <person name="Surin D."/>
            <person name="Walker B."/>
            <person name="Young S."/>
            <person name="Zeng Q."/>
            <person name="Gargeya S."/>
            <person name="Fitzgerald M."/>
            <person name="Haas B."/>
            <person name="Abouelleil A."/>
            <person name="Allen A.W."/>
            <person name="Alvarado L."/>
            <person name="Arachchi H.M."/>
            <person name="Berlin A.M."/>
            <person name="Chapman S.B."/>
            <person name="Gainer-Dewar J."/>
            <person name="Goldberg J."/>
            <person name="Griggs A."/>
            <person name="Gujja S."/>
            <person name="Hansen M."/>
            <person name="Howarth C."/>
            <person name="Imamovic A."/>
            <person name="Ireland A."/>
            <person name="Larimer J."/>
            <person name="McCowan C."/>
            <person name="Murphy C."/>
            <person name="Pearson M."/>
            <person name="Poon T.W."/>
            <person name="Priest M."/>
            <person name="Roberts A."/>
            <person name="Saif S."/>
            <person name="Shea T."/>
            <person name="Sisk P."/>
            <person name="Sykes S."/>
            <person name="Wortman J."/>
            <person name="Nusbaum C."/>
            <person name="Birren B."/>
        </authorList>
    </citation>
    <scope>NUCLEOTIDE SEQUENCE [LARGE SCALE GENOMIC DNA]</scope>
    <source>
        <strain evidence="1 2">ATCC 51263</strain>
    </source>
</reference>
<name>S0KPA2_9ENTE</name>
<protein>
    <submittedName>
        <fullName evidence="1">Uncharacterized protein</fullName>
    </submittedName>
</protein>
<proteinExistence type="predicted"/>
<dbReference type="AlphaFoldDB" id="S0KPA2"/>
<accession>S0KPA2</accession>
<gene>
    <name evidence="1" type="ORF">I568_01879</name>
</gene>
<evidence type="ECO:0000313" key="1">
    <source>
        <dbReference type="EMBL" id="EOW80701.1"/>
    </source>
</evidence>
<dbReference type="OrthoDB" id="9783788at2"/>
<dbReference type="EMBL" id="ASWJ01000008">
    <property type="protein sequence ID" value="EOW80701.1"/>
    <property type="molecule type" value="Genomic_DNA"/>
</dbReference>
<dbReference type="eggNOG" id="COG1595">
    <property type="taxonomic scope" value="Bacteria"/>
</dbReference>
<dbReference type="RefSeq" id="WP_016183404.1">
    <property type="nucleotide sequence ID" value="NZ_JXKI01000031.1"/>
</dbReference>
<comment type="caution">
    <text evidence="1">The sequence shown here is derived from an EMBL/GenBank/DDBJ whole genome shotgun (WGS) entry which is preliminary data.</text>
</comment>
<keyword evidence="2" id="KW-1185">Reference proteome</keyword>